<feature type="region of interest" description="Disordered" evidence="1">
    <location>
        <begin position="396"/>
        <end position="434"/>
    </location>
</feature>
<feature type="region of interest" description="Disordered" evidence="1">
    <location>
        <begin position="82"/>
        <end position="143"/>
    </location>
</feature>
<feature type="region of interest" description="Disordered" evidence="1">
    <location>
        <begin position="261"/>
        <end position="290"/>
    </location>
</feature>
<accession>A0A1L7WZ32</accession>
<feature type="region of interest" description="Disordered" evidence="1">
    <location>
        <begin position="989"/>
        <end position="1015"/>
    </location>
</feature>
<sequence length="1141" mass="124788">MGYNALQQHDHDHDAEGDDYDSPSSASPNPQQHQLASPVFTPPLSASLFLDDPNTSHEYPHTNALGLNYLVQSIASRSTRTTEASYDTVESEDFAADARSSPALSTEKHPGARRSPRSETSVPLHIPRARRSATATAAPQSTILPRIPSQPILRTASERSLALRHPTPDLHVLQGAYTGNIHNLEKTAEQLSMSGSMDDAIRELHQEQKRSDSRRSSLLSSQGMSAISRQVSNASSIAEVNSAARSGGFSPAGFMMSPKGSFTAAAGRGRSASKSSRYGSRPEPELEGRPLDSFVNMHSLPSIPPGSPILSRSMSIAEQDEDSATMTKPIADLLASPDMNDTPRVSEVPKRSDEDRPGTSASVNTFDQAAMFADFDGIHSGPRPELQRNNTVDTVDMSKEMGDSPPPAEHSRRSSGARILSGGRPQSYADPGTGQQMVYYPAPVPMMLNLPQKLSKAPSAMARNKRRSQVMSNIPAAARQSAIWLPDVLENEEDGDLREDDDAQQQEYIPQHQRASMGGRRLTQDLSHMPAHLRASTFFDLPAATQVVELKEQSAVATLDSILDASAHAPVSAFTDHAFAGHLGAEVYGKERSHLRNSRSTSQLLAPEHEKKRSSSFNLLLRGRRGSSSDLLDTDKRRTTMSGVVEATVRSPIEEDGDENRSDNEDDFAVKAVEDESDDGQRDDEVYHGPPTTLLAELQLRKQQQKTRTQHITKTFPTGIHSTLLEMDAVAEVQKKSRKKKRTMLAWEDPNQFEQEVEEDDEDVPLGMLYAKKSAQLREANRPLGLMERRDMEDNEPLSRRRERLTGRPSMPRASTMMNLTGPAPEEEEGETLAQRVRRLKEAEGTAIGLPAARPVSGDFTSELMSQFGGDLLDPKDKGKGKEVSVSPGPEEEETLGQRRKRLQAEREARAKEVGTQGPAGDSPQPQINKPRSMADILQAHPSAGAERVVNYQKPVGGLLGLHEKKSSQRASTMMDFPPTRAADFIKSHPPNQQSSGGFKAGQYNDGKGGIIPPSQYPQQQQQQFSFPQPSLGAFHGFNTFQNPYTSNMNLAAAGQSSYNLNAGYGQQMPMPMPMQMGYMPSMPSMQGMSGMQGAGMGQMGGMGMNPMMKNMGMLQMGQGVQPLNQGQIDMVERWRQSVMQ</sequence>
<feature type="region of interest" description="Disordered" evidence="1">
    <location>
        <begin position="846"/>
        <end position="930"/>
    </location>
</feature>
<feature type="compositionally biased region" description="Polar residues" evidence="1">
    <location>
        <begin position="22"/>
        <end position="35"/>
    </location>
</feature>
<feature type="compositionally biased region" description="Basic and acidic residues" evidence="1">
    <location>
        <begin position="873"/>
        <end position="883"/>
    </location>
</feature>
<name>A0A1L7WZ32_9HELO</name>
<feature type="region of interest" description="Disordered" evidence="1">
    <location>
        <begin position="1"/>
        <end position="40"/>
    </location>
</feature>
<feature type="region of interest" description="Disordered" evidence="1">
    <location>
        <begin position="332"/>
        <end position="361"/>
    </location>
</feature>
<feature type="region of interest" description="Disordered" evidence="1">
    <location>
        <begin position="786"/>
        <end position="834"/>
    </location>
</feature>
<evidence type="ECO:0000313" key="3">
    <source>
        <dbReference type="Proteomes" id="UP000184330"/>
    </source>
</evidence>
<organism evidence="2 3">
    <name type="scientific">Phialocephala subalpina</name>
    <dbReference type="NCBI Taxonomy" id="576137"/>
    <lineage>
        <taxon>Eukaryota</taxon>
        <taxon>Fungi</taxon>
        <taxon>Dikarya</taxon>
        <taxon>Ascomycota</taxon>
        <taxon>Pezizomycotina</taxon>
        <taxon>Leotiomycetes</taxon>
        <taxon>Helotiales</taxon>
        <taxon>Mollisiaceae</taxon>
        <taxon>Phialocephala</taxon>
        <taxon>Phialocephala fortinii species complex</taxon>
    </lineage>
</organism>
<protein>
    <submittedName>
        <fullName evidence="2">Uncharacterized protein</fullName>
    </submittedName>
</protein>
<reference evidence="2 3" key="1">
    <citation type="submission" date="2016-03" db="EMBL/GenBank/DDBJ databases">
        <authorList>
            <person name="Ploux O."/>
        </authorList>
    </citation>
    <scope>NUCLEOTIDE SEQUENCE [LARGE SCALE GENOMIC DNA]</scope>
    <source>
        <strain evidence="2 3">UAMH 11012</strain>
    </source>
</reference>
<dbReference type="OrthoDB" id="5288142at2759"/>
<feature type="compositionally biased region" description="Low complexity" evidence="1">
    <location>
        <begin position="132"/>
        <end position="142"/>
    </location>
</feature>
<feature type="compositionally biased region" description="Basic and acidic residues" evidence="1">
    <location>
        <begin position="787"/>
        <end position="806"/>
    </location>
</feature>
<evidence type="ECO:0000256" key="1">
    <source>
        <dbReference type="SAM" id="MobiDB-lite"/>
    </source>
</evidence>
<dbReference type="STRING" id="576137.A0A1L7WZ32"/>
<feature type="compositionally biased region" description="Basic and acidic residues" evidence="1">
    <location>
        <begin position="903"/>
        <end position="913"/>
    </location>
</feature>
<feature type="compositionally biased region" description="Basic and acidic residues" evidence="1">
    <location>
        <begin position="280"/>
        <end position="290"/>
    </location>
</feature>
<keyword evidence="3" id="KW-1185">Reference proteome</keyword>
<dbReference type="AlphaFoldDB" id="A0A1L7WZ32"/>
<feature type="compositionally biased region" description="Low complexity" evidence="1">
    <location>
        <begin position="261"/>
        <end position="279"/>
    </location>
</feature>
<evidence type="ECO:0000313" key="2">
    <source>
        <dbReference type="EMBL" id="CZR58027.1"/>
    </source>
</evidence>
<feature type="region of interest" description="Disordered" evidence="1">
    <location>
        <begin position="205"/>
        <end position="225"/>
    </location>
</feature>
<feature type="compositionally biased region" description="Basic and acidic residues" evidence="1">
    <location>
        <begin position="205"/>
        <end position="215"/>
    </location>
</feature>
<gene>
    <name evidence="2" type="ORF">PAC_07917</name>
</gene>
<feature type="compositionally biased region" description="Basic and acidic residues" evidence="1">
    <location>
        <begin position="347"/>
        <end position="357"/>
    </location>
</feature>
<feature type="region of interest" description="Disordered" evidence="1">
    <location>
        <begin position="591"/>
        <end position="667"/>
    </location>
</feature>
<dbReference type="Proteomes" id="UP000184330">
    <property type="component" value="Unassembled WGS sequence"/>
</dbReference>
<proteinExistence type="predicted"/>
<dbReference type="EMBL" id="FJOG01000011">
    <property type="protein sequence ID" value="CZR58027.1"/>
    <property type="molecule type" value="Genomic_DNA"/>
</dbReference>